<keyword evidence="4" id="KW-1185">Reference proteome</keyword>
<evidence type="ECO:0000313" key="3">
    <source>
        <dbReference type="EMBL" id="PVH93659.1"/>
    </source>
</evidence>
<feature type="domain" description="DUF7580" evidence="2">
    <location>
        <begin position="206"/>
        <end position="543"/>
    </location>
</feature>
<feature type="signal peptide" evidence="1">
    <location>
        <begin position="1"/>
        <end position="20"/>
    </location>
</feature>
<reference evidence="3 4" key="1">
    <citation type="journal article" date="2018" name="Sci. Rep.">
        <title>Comparative genomics provides insights into the lifestyle and reveals functional heterogeneity of dark septate endophytic fungi.</title>
        <authorList>
            <person name="Knapp D.G."/>
            <person name="Nemeth J.B."/>
            <person name="Barry K."/>
            <person name="Hainaut M."/>
            <person name="Henrissat B."/>
            <person name="Johnson J."/>
            <person name="Kuo A."/>
            <person name="Lim J.H.P."/>
            <person name="Lipzen A."/>
            <person name="Nolan M."/>
            <person name="Ohm R.A."/>
            <person name="Tamas L."/>
            <person name="Grigoriev I.V."/>
            <person name="Spatafora J.W."/>
            <person name="Nagy L.G."/>
            <person name="Kovacs G.M."/>
        </authorList>
    </citation>
    <scope>NUCLEOTIDE SEQUENCE [LARGE SCALE GENOMIC DNA]</scope>
    <source>
        <strain evidence="3 4">DSE2036</strain>
    </source>
</reference>
<gene>
    <name evidence="3" type="ORF">DM02DRAFT_676704</name>
</gene>
<keyword evidence="1" id="KW-0732">Signal</keyword>
<dbReference type="STRING" id="97972.A0A2V1D910"/>
<name>A0A2V1D910_9PLEO</name>
<proteinExistence type="predicted"/>
<sequence length="550" mass="62400">MSGLEVAGVVLGAIPILVEALKSYADGVATIKTAFTYEETYLEIHSSLVVSLTVFQHSCEELLRDLVLPPSQFVALVDKHEGWDDPDLTQKLKSRLGERDFDVYMKFAGRLRKRIVLLGDKLQLRKDFTPVFVIDGKVDHKKCKQFFKSPMTRMRGAFESTKLKKVVEDIANDVRRLRELSKDAPKLEEERKERATASVSAYWLSMRNHASLLFTALQSMWPRACQMHEHLVNLRVTRPECQLVYEDLAITQLCFHLEAGGKVEIQRQVTFAPTSPAQIPAAGTKKIRFATDPQNSPKPAQNKVCKQEQIQDLCTSLHKHCAVDCLGYLHINTSSHHYHLHGVQDWPQSTDLIPLRQLLLSRTKTRSTISTRERCNYSIQLASAVMQLFDTSWLSPSWTLDDIYVNNTQETNGQIYIPSLFDDQSPSSACAPTTSFNDTPTFVKNQIVFALGIALIELCHSGKELSHFATPADLDKDGNPHMLTRWSIADRLTEEVQRTESLRFARAVAKCVCPASDTYEFGLENEGYRMKFYEDVLKPLERDWDVLFGA</sequence>
<evidence type="ECO:0000313" key="4">
    <source>
        <dbReference type="Proteomes" id="UP000244855"/>
    </source>
</evidence>
<dbReference type="OrthoDB" id="3565018at2759"/>
<protein>
    <recommendedName>
        <fullName evidence="2">DUF7580 domain-containing protein</fullName>
    </recommendedName>
</protein>
<dbReference type="AlphaFoldDB" id="A0A2V1D910"/>
<organism evidence="3 4">
    <name type="scientific">Periconia macrospinosa</name>
    <dbReference type="NCBI Taxonomy" id="97972"/>
    <lineage>
        <taxon>Eukaryota</taxon>
        <taxon>Fungi</taxon>
        <taxon>Dikarya</taxon>
        <taxon>Ascomycota</taxon>
        <taxon>Pezizomycotina</taxon>
        <taxon>Dothideomycetes</taxon>
        <taxon>Pleosporomycetidae</taxon>
        <taxon>Pleosporales</taxon>
        <taxon>Massarineae</taxon>
        <taxon>Periconiaceae</taxon>
        <taxon>Periconia</taxon>
    </lineage>
</organism>
<accession>A0A2V1D910</accession>
<evidence type="ECO:0000259" key="2">
    <source>
        <dbReference type="Pfam" id="PF24476"/>
    </source>
</evidence>
<dbReference type="PANTHER" id="PTHR35186">
    <property type="entry name" value="ANK_REP_REGION DOMAIN-CONTAINING PROTEIN"/>
    <property type="match status" value="1"/>
</dbReference>
<dbReference type="PANTHER" id="PTHR35186:SF4">
    <property type="entry name" value="PRION-INHIBITION AND PROPAGATION HELO DOMAIN-CONTAINING PROTEIN"/>
    <property type="match status" value="1"/>
</dbReference>
<evidence type="ECO:0000256" key="1">
    <source>
        <dbReference type="SAM" id="SignalP"/>
    </source>
</evidence>
<dbReference type="EMBL" id="KZ805575">
    <property type="protein sequence ID" value="PVH93659.1"/>
    <property type="molecule type" value="Genomic_DNA"/>
</dbReference>
<feature type="chain" id="PRO_5015836641" description="DUF7580 domain-containing protein" evidence="1">
    <location>
        <begin position="21"/>
        <end position="550"/>
    </location>
</feature>
<dbReference type="Proteomes" id="UP000244855">
    <property type="component" value="Unassembled WGS sequence"/>
</dbReference>
<dbReference type="Pfam" id="PF24476">
    <property type="entry name" value="DUF7580"/>
    <property type="match status" value="1"/>
</dbReference>
<dbReference type="InterPro" id="IPR056002">
    <property type="entry name" value="DUF7580"/>
</dbReference>